<accession>A0A9P5JXY1</accession>
<organism evidence="2 3">
    <name type="scientific">Russula ochroleuca</name>
    <dbReference type="NCBI Taxonomy" id="152965"/>
    <lineage>
        <taxon>Eukaryota</taxon>
        <taxon>Fungi</taxon>
        <taxon>Dikarya</taxon>
        <taxon>Basidiomycota</taxon>
        <taxon>Agaricomycotina</taxon>
        <taxon>Agaricomycetes</taxon>
        <taxon>Russulales</taxon>
        <taxon>Russulaceae</taxon>
        <taxon>Russula</taxon>
    </lineage>
</organism>
<feature type="compositionally biased region" description="Polar residues" evidence="1">
    <location>
        <begin position="1"/>
        <end position="14"/>
    </location>
</feature>
<keyword evidence="3" id="KW-1185">Reference proteome</keyword>
<proteinExistence type="predicted"/>
<feature type="compositionally biased region" description="Polar residues" evidence="1">
    <location>
        <begin position="36"/>
        <end position="67"/>
    </location>
</feature>
<reference evidence="2" key="2">
    <citation type="journal article" date="2020" name="Nat. Commun.">
        <title>Large-scale genome sequencing of mycorrhizal fungi provides insights into the early evolution of symbiotic traits.</title>
        <authorList>
            <person name="Miyauchi S."/>
            <person name="Kiss E."/>
            <person name="Kuo A."/>
            <person name="Drula E."/>
            <person name="Kohler A."/>
            <person name="Sanchez-Garcia M."/>
            <person name="Morin E."/>
            <person name="Andreopoulos B."/>
            <person name="Barry K.W."/>
            <person name="Bonito G."/>
            <person name="Buee M."/>
            <person name="Carver A."/>
            <person name="Chen C."/>
            <person name="Cichocki N."/>
            <person name="Clum A."/>
            <person name="Culley D."/>
            <person name="Crous P.W."/>
            <person name="Fauchery L."/>
            <person name="Girlanda M."/>
            <person name="Hayes R.D."/>
            <person name="Keri Z."/>
            <person name="LaButti K."/>
            <person name="Lipzen A."/>
            <person name="Lombard V."/>
            <person name="Magnuson J."/>
            <person name="Maillard F."/>
            <person name="Murat C."/>
            <person name="Nolan M."/>
            <person name="Ohm R.A."/>
            <person name="Pangilinan J."/>
            <person name="Pereira M.F."/>
            <person name="Perotto S."/>
            <person name="Peter M."/>
            <person name="Pfister S."/>
            <person name="Riley R."/>
            <person name="Sitrit Y."/>
            <person name="Stielow J.B."/>
            <person name="Szollosi G."/>
            <person name="Zifcakova L."/>
            <person name="Stursova M."/>
            <person name="Spatafora J.W."/>
            <person name="Tedersoo L."/>
            <person name="Vaario L.M."/>
            <person name="Yamada A."/>
            <person name="Yan M."/>
            <person name="Wang P."/>
            <person name="Xu J."/>
            <person name="Bruns T."/>
            <person name="Baldrian P."/>
            <person name="Vilgalys R."/>
            <person name="Dunand C."/>
            <person name="Henrissat B."/>
            <person name="Grigoriev I.V."/>
            <person name="Hibbett D."/>
            <person name="Nagy L.G."/>
            <person name="Martin F.M."/>
        </authorList>
    </citation>
    <scope>NUCLEOTIDE SEQUENCE</scope>
    <source>
        <strain evidence="2">Prilba</strain>
    </source>
</reference>
<feature type="region of interest" description="Disordered" evidence="1">
    <location>
        <begin position="543"/>
        <end position="578"/>
    </location>
</feature>
<dbReference type="OrthoDB" id="2425321at2759"/>
<protein>
    <submittedName>
        <fullName evidence="2">Uncharacterized protein</fullName>
    </submittedName>
</protein>
<feature type="region of interest" description="Disordered" evidence="1">
    <location>
        <begin position="410"/>
        <end position="447"/>
    </location>
</feature>
<feature type="compositionally biased region" description="Basic and acidic residues" evidence="1">
    <location>
        <begin position="567"/>
        <end position="578"/>
    </location>
</feature>
<feature type="region of interest" description="Disordered" evidence="1">
    <location>
        <begin position="298"/>
        <end position="332"/>
    </location>
</feature>
<feature type="compositionally biased region" description="Low complexity" evidence="1">
    <location>
        <begin position="417"/>
        <end position="426"/>
    </location>
</feature>
<reference evidence="2" key="1">
    <citation type="submission" date="2019-10" db="EMBL/GenBank/DDBJ databases">
        <authorList>
            <consortium name="DOE Joint Genome Institute"/>
            <person name="Kuo A."/>
            <person name="Miyauchi S."/>
            <person name="Kiss E."/>
            <person name="Drula E."/>
            <person name="Kohler A."/>
            <person name="Sanchez-Garcia M."/>
            <person name="Andreopoulos B."/>
            <person name="Barry K.W."/>
            <person name="Bonito G."/>
            <person name="Buee M."/>
            <person name="Carver A."/>
            <person name="Chen C."/>
            <person name="Cichocki N."/>
            <person name="Clum A."/>
            <person name="Culley D."/>
            <person name="Crous P.W."/>
            <person name="Fauchery L."/>
            <person name="Girlanda M."/>
            <person name="Hayes R."/>
            <person name="Keri Z."/>
            <person name="LaButti K."/>
            <person name="Lipzen A."/>
            <person name="Lombard V."/>
            <person name="Magnuson J."/>
            <person name="Maillard F."/>
            <person name="Morin E."/>
            <person name="Murat C."/>
            <person name="Nolan M."/>
            <person name="Ohm R."/>
            <person name="Pangilinan J."/>
            <person name="Pereira M."/>
            <person name="Perotto S."/>
            <person name="Peter M."/>
            <person name="Riley R."/>
            <person name="Sitrit Y."/>
            <person name="Stielow B."/>
            <person name="Szollosi G."/>
            <person name="Zifcakova L."/>
            <person name="Stursova M."/>
            <person name="Spatafora J.W."/>
            <person name="Tedersoo L."/>
            <person name="Vaario L.-M."/>
            <person name="Yamada A."/>
            <person name="Yan M."/>
            <person name="Wang P."/>
            <person name="Xu J."/>
            <person name="Bruns T."/>
            <person name="Baldrian P."/>
            <person name="Vilgalys R."/>
            <person name="Henrissat B."/>
            <person name="Grigoriev I.V."/>
            <person name="Hibbett D."/>
            <person name="Nagy L.G."/>
            <person name="Martin F.M."/>
        </authorList>
    </citation>
    <scope>NUCLEOTIDE SEQUENCE</scope>
    <source>
        <strain evidence="2">Prilba</strain>
    </source>
</reference>
<dbReference type="EMBL" id="WHVB01000032">
    <property type="protein sequence ID" value="KAF8468493.1"/>
    <property type="molecule type" value="Genomic_DNA"/>
</dbReference>
<evidence type="ECO:0000313" key="3">
    <source>
        <dbReference type="Proteomes" id="UP000759537"/>
    </source>
</evidence>
<name>A0A9P5JXY1_9AGAM</name>
<dbReference type="Proteomes" id="UP000759537">
    <property type="component" value="Unassembled WGS sequence"/>
</dbReference>
<feature type="compositionally biased region" description="Low complexity" evidence="1">
    <location>
        <begin position="549"/>
        <end position="566"/>
    </location>
</feature>
<feature type="region of interest" description="Disordered" evidence="1">
    <location>
        <begin position="82"/>
        <end position="117"/>
    </location>
</feature>
<feature type="region of interest" description="Disordered" evidence="1">
    <location>
        <begin position="1"/>
        <end position="70"/>
    </location>
</feature>
<dbReference type="AlphaFoldDB" id="A0A9P5JXY1"/>
<feature type="compositionally biased region" description="Basic and acidic residues" evidence="1">
    <location>
        <begin position="104"/>
        <end position="117"/>
    </location>
</feature>
<feature type="compositionally biased region" description="Low complexity" evidence="1">
    <location>
        <begin position="252"/>
        <end position="268"/>
    </location>
</feature>
<feature type="region of interest" description="Disordered" evidence="1">
    <location>
        <begin position="229"/>
        <end position="276"/>
    </location>
</feature>
<evidence type="ECO:0000256" key="1">
    <source>
        <dbReference type="SAM" id="MobiDB-lite"/>
    </source>
</evidence>
<sequence>MSTSAALTSVSSFPLVSPTRHDPALKPNPHPYAIKTTHTALLSRSNSSGHNTPSKNFYTPPTGTPSRGLTKHVHEYRGHRYSTSLTGELPSPLPSPFPSPTHLHRSESEGDTLLRRPRADTLPTYLADNDNALSVEPEEDLPLNPKTWTPSQLSVYLTRALRVRSGERPPERVARDIASWVRREGVTGRTFLRWTDENLRVLGVNMLWRCALLAAARSLRQNILRGRIWGNPPSDPEQENAQERGQGDTPFSTTLYASSSSSLDLPLTGGDAEAGSERRRARLLGAIANGRVRGMVDKWERESAGSQSPTRKSDRSYSQSGSESDDGSELGEGEVVAEDDVDVPRALVSVFSDNGVSSVSAADDEPSIEDLLASESGPAAPKDGSWGARAWEELDAGTTMRRVEPYDPVVPRHDDSGSGSADVGSAPTIETLRERGGGTNNSTRRVRRTTREDLRLARRPAADIFAVPTDTVSTPVLVEAGVQAEVYAEAKLMEEAEATTAVVEAELEAKELALEGEVRDARALLEEFRLRLEEIEARVSAMAEEERSQVSPQQQQPQPQAQGSFAARKDTHDKAVEAPSKKAVVVPELDPTTAVEISTDEGQVGPDVSGVYGDSRVVQHVNLEPTTMSDLPSYVLLVGLGVCAVVLQVVLKRVGGRSLKP</sequence>
<gene>
    <name evidence="2" type="ORF">DFH94DRAFT_282295</name>
</gene>
<feature type="compositionally biased region" description="Acidic residues" evidence="1">
    <location>
        <begin position="323"/>
        <end position="332"/>
    </location>
</feature>
<comment type="caution">
    <text evidence="2">The sequence shown here is derived from an EMBL/GenBank/DDBJ whole genome shotgun (WGS) entry which is preliminary data.</text>
</comment>
<evidence type="ECO:0000313" key="2">
    <source>
        <dbReference type="EMBL" id="KAF8468493.1"/>
    </source>
</evidence>